<feature type="transmembrane region" description="Helical" evidence="11">
    <location>
        <begin position="347"/>
        <end position="367"/>
    </location>
</feature>
<protein>
    <recommendedName>
        <fullName evidence="11">Phosphate transporter</fullName>
    </recommendedName>
</protein>
<feature type="transmembrane region" description="Helical" evidence="11">
    <location>
        <begin position="6"/>
        <end position="26"/>
    </location>
</feature>
<keyword evidence="6 11" id="KW-0812">Transmembrane</keyword>
<keyword evidence="5 11" id="KW-0592">Phosphate transport</keyword>
<keyword evidence="7" id="KW-0769">Symport</keyword>
<evidence type="ECO:0000256" key="6">
    <source>
        <dbReference type="ARBA" id="ARBA00022692"/>
    </source>
</evidence>
<name>A0A1G1TB49_9BACT</name>
<dbReference type="AlphaFoldDB" id="A0A1G1TB49"/>
<evidence type="ECO:0000256" key="4">
    <source>
        <dbReference type="ARBA" id="ARBA00022475"/>
    </source>
</evidence>
<feature type="transmembrane region" description="Helical" evidence="11">
    <location>
        <begin position="441"/>
        <end position="462"/>
    </location>
</feature>
<dbReference type="STRING" id="1908237.BEN47_09465"/>
<gene>
    <name evidence="12" type="ORF">BEN47_09465</name>
</gene>
<proteinExistence type="inferred from homology"/>
<accession>A0A1G1TB49</accession>
<keyword evidence="4" id="KW-1003">Cell membrane</keyword>
<evidence type="ECO:0000256" key="11">
    <source>
        <dbReference type="RuleBase" id="RU363058"/>
    </source>
</evidence>
<dbReference type="GO" id="GO:0015293">
    <property type="term" value="F:symporter activity"/>
    <property type="evidence" value="ECO:0007669"/>
    <property type="project" value="UniProtKB-KW"/>
</dbReference>
<evidence type="ECO:0000256" key="5">
    <source>
        <dbReference type="ARBA" id="ARBA00022592"/>
    </source>
</evidence>
<feature type="transmembrane region" description="Helical" evidence="11">
    <location>
        <begin position="47"/>
        <end position="74"/>
    </location>
</feature>
<comment type="catalytic activity">
    <reaction evidence="10">
        <text>phosphate(in) + H(+)(in) = phosphate(out) + H(+)(out)</text>
        <dbReference type="Rhea" id="RHEA:29939"/>
        <dbReference type="ChEBI" id="CHEBI:15378"/>
        <dbReference type="ChEBI" id="CHEBI:43474"/>
    </reaction>
</comment>
<feature type="transmembrane region" description="Helical" evidence="11">
    <location>
        <begin position="218"/>
        <end position="236"/>
    </location>
</feature>
<reference evidence="12 13" key="1">
    <citation type="submission" date="2016-08" db="EMBL/GenBank/DDBJ databases">
        <title>Hymenobacter coccineus sp. nov., Hymenobacter lapidarius sp. nov. and Hymenobacter glacialis sp. nov., isolated from Antarctic soil.</title>
        <authorList>
            <person name="Sedlacek I."/>
            <person name="Kralova S."/>
            <person name="Kyrova K."/>
            <person name="Maslanova I."/>
            <person name="Stankova E."/>
            <person name="Vrbovska V."/>
            <person name="Nemec M."/>
            <person name="Bartak M."/>
            <person name="Svec P."/>
            <person name="Busse H.-J."/>
            <person name="Pantucek R."/>
        </authorList>
    </citation>
    <scope>NUCLEOTIDE SEQUENCE [LARGE SCALE GENOMIC DNA]</scope>
    <source>
        <strain evidence="12 13">CCM 8643</strain>
    </source>
</reference>
<feature type="transmembrane region" description="Helical" evidence="11">
    <location>
        <begin position="117"/>
        <end position="134"/>
    </location>
</feature>
<evidence type="ECO:0000256" key="1">
    <source>
        <dbReference type="ARBA" id="ARBA00004651"/>
    </source>
</evidence>
<comment type="subcellular location">
    <subcellularLocation>
        <location evidence="1">Cell membrane</location>
        <topology evidence="1">Multi-pass membrane protein</topology>
    </subcellularLocation>
    <subcellularLocation>
        <location evidence="11">Membrane</location>
        <topology evidence="11">Multi-pass membrane protein</topology>
    </subcellularLocation>
</comment>
<evidence type="ECO:0000313" key="12">
    <source>
        <dbReference type="EMBL" id="OGX88091.1"/>
    </source>
</evidence>
<dbReference type="GO" id="GO:0005315">
    <property type="term" value="F:phosphate transmembrane transporter activity"/>
    <property type="evidence" value="ECO:0007669"/>
    <property type="project" value="InterPro"/>
</dbReference>
<feature type="transmembrane region" description="Helical" evidence="11">
    <location>
        <begin position="154"/>
        <end position="172"/>
    </location>
</feature>
<feature type="transmembrane region" description="Helical" evidence="11">
    <location>
        <begin position="86"/>
        <end position="105"/>
    </location>
</feature>
<dbReference type="Proteomes" id="UP000176294">
    <property type="component" value="Unassembled WGS sequence"/>
</dbReference>
<keyword evidence="3 11" id="KW-0813">Transport</keyword>
<evidence type="ECO:0000313" key="13">
    <source>
        <dbReference type="Proteomes" id="UP000176294"/>
    </source>
</evidence>
<dbReference type="EMBL" id="MDZB01000067">
    <property type="protein sequence ID" value="OGX88091.1"/>
    <property type="molecule type" value="Genomic_DNA"/>
</dbReference>
<evidence type="ECO:0000256" key="10">
    <source>
        <dbReference type="ARBA" id="ARBA00047348"/>
    </source>
</evidence>
<evidence type="ECO:0000256" key="7">
    <source>
        <dbReference type="ARBA" id="ARBA00022847"/>
    </source>
</evidence>
<comment type="similarity">
    <text evidence="2">Belongs to the inorganic phosphate transporter (PiT) (TC 2.A.20) family. Pit subfamily.</text>
</comment>
<evidence type="ECO:0000256" key="9">
    <source>
        <dbReference type="ARBA" id="ARBA00023136"/>
    </source>
</evidence>
<evidence type="ECO:0000256" key="3">
    <source>
        <dbReference type="ARBA" id="ARBA00022448"/>
    </source>
</evidence>
<dbReference type="InterPro" id="IPR001204">
    <property type="entry name" value="Phos_transporter"/>
</dbReference>
<sequence>MFGLEPHVLLLLGVCLLAACAFEFVNGFHDTANAVATVIYTNTLRPWVAVVWSAFWNFIGVFAGGIGVAMGIVYLLPVESLVDANVYHGIAMVGALILGAIIWNVGTWYYGIPASSSHALIGSILGVGIAFSLLPESRGSAVNWGKAGETGLALLVGPLLGFALTIGMMFLFKRFVPNKAIFKEPHKRKPPPLWIRLMLIVTCTLVSFFHGSNDGQKGVGLVMLILIGIVPSFFALDQSKNPLDLRESLGQVEQVMSRVNRNELSPADSKMLAEIQTQTNDLDRIFANTTRIEDLPRQTRFEIRRDILLIGNRAKKLLGSEKVSLSTEDRNTYDKAIKEMRTFTDYAPWWVLLMVSLSLAMGTMIGWQRIVKTIGERIGKEHLSYAQGASSELVTAAMIGVSTQFGLPASTTHVLTSSIAGSMVASRGVKNINPGMVRNIALAWVLTLPVTMVLSGLLFLLFRAILG</sequence>
<feature type="transmembrane region" description="Helical" evidence="11">
    <location>
        <begin position="193"/>
        <end position="212"/>
    </location>
</feature>
<comment type="caution">
    <text evidence="12">The sequence shown here is derived from an EMBL/GenBank/DDBJ whole genome shotgun (WGS) entry which is preliminary data.</text>
</comment>
<keyword evidence="13" id="KW-1185">Reference proteome</keyword>
<dbReference type="PANTHER" id="PTHR11101">
    <property type="entry name" value="PHOSPHATE TRANSPORTER"/>
    <property type="match status" value="1"/>
</dbReference>
<dbReference type="OrthoDB" id="9779554at2"/>
<evidence type="ECO:0000256" key="8">
    <source>
        <dbReference type="ARBA" id="ARBA00022989"/>
    </source>
</evidence>
<dbReference type="GO" id="GO:0035435">
    <property type="term" value="P:phosphate ion transmembrane transport"/>
    <property type="evidence" value="ECO:0007669"/>
    <property type="project" value="TreeGrafter"/>
</dbReference>
<keyword evidence="9 11" id="KW-0472">Membrane</keyword>
<dbReference type="RefSeq" id="WP_070725121.1">
    <property type="nucleotide sequence ID" value="NZ_MDZB01000067.1"/>
</dbReference>
<keyword evidence="8 11" id="KW-1133">Transmembrane helix</keyword>
<organism evidence="12 13">
    <name type="scientific">Hymenobacter lapidarius</name>
    <dbReference type="NCBI Taxonomy" id="1908237"/>
    <lineage>
        <taxon>Bacteria</taxon>
        <taxon>Pseudomonadati</taxon>
        <taxon>Bacteroidota</taxon>
        <taxon>Cytophagia</taxon>
        <taxon>Cytophagales</taxon>
        <taxon>Hymenobacteraceae</taxon>
        <taxon>Hymenobacter</taxon>
    </lineage>
</organism>
<dbReference type="GO" id="GO:0005886">
    <property type="term" value="C:plasma membrane"/>
    <property type="evidence" value="ECO:0007669"/>
    <property type="project" value="UniProtKB-SubCell"/>
</dbReference>
<evidence type="ECO:0000256" key="2">
    <source>
        <dbReference type="ARBA" id="ARBA00005342"/>
    </source>
</evidence>
<dbReference type="PANTHER" id="PTHR11101:SF65">
    <property type="entry name" value="LOW-AFFINITY INORGANIC PHOSPHATE TRANSPORTER PITA-RELATED"/>
    <property type="match status" value="1"/>
</dbReference>
<dbReference type="Pfam" id="PF01384">
    <property type="entry name" value="PHO4"/>
    <property type="match status" value="1"/>
</dbReference>